<dbReference type="SFLD" id="SFLDG01067">
    <property type="entry name" value="SPASM/twitch_domain_containing"/>
    <property type="match status" value="1"/>
</dbReference>
<organism evidence="8 9">
    <name type="scientific">Kuenenia stuttgartiensis</name>
    <dbReference type="NCBI Taxonomy" id="174633"/>
    <lineage>
        <taxon>Bacteria</taxon>
        <taxon>Pseudomonadati</taxon>
        <taxon>Planctomycetota</taxon>
        <taxon>Candidatus Brocadiia</taxon>
        <taxon>Candidatus Brocadiales</taxon>
        <taxon>Candidatus Brocadiaceae</taxon>
        <taxon>Candidatus Kuenenia</taxon>
    </lineage>
</organism>
<dbReference type="SFLD" id="SFLDS00029">
    <property type="entry name" value="Radical_SAM"/>
    <property type="match status" value="1"/>
</dbReference>
<dbReference type="EMBL" id="LT934425">
    <property type="protein sequence ID" value="SOH03060.1"/>
    <property type="molecule type" value="Genomic_DNA"/>
</dbReference>
<evidence type="ECO:0000256" key="3">
    <source>
        <dbReference type="ARBA" id="ARBA00022723"/>
    </source>
</evidence>
<dbReference type="InterPro" id="IPR013785">
    <property type="entry name" value="Aldolase_TIM"/>
</dbReference>
<keyword evidence="4" id="KW-0408">Iron</keyword>
<sequence>MVNQKMPLPREICIILTYRCNAKCNMCDVWHYPTKSSEEITINDIEKLPSGLRFINITGGEPFLRQDIAEIIEAIRPKTRRIVISTNGFFTDRIVALCQKHPDLGIRISIEGFQKANDTIRGIPEGFDRGLRTLFTLRKMGLKDIGFGMTVQDMNCKDLIPLYELSNVLGYEFATATLHNSHYFYKLDNRIENKDVVCKEFSRLIVELLKSKSIKKWFRAYFNYGLMNYIYDGNRFLKCEMGSESCFIDPSGDVLPCNGMNCKMPMGNIRESSFEDIWNSKGADIVRSAVDTCDKRCWMVGNAAPVIKKHIRIPMKWIVKNKLRVMMNKEPELCLPDMGDGS</sequence>
<dbReference type="GO" id="GO:0046872">
    <property type="term" value="F:metal ion binding"/>
    <property type="evidence" value="ECO:0007669"/>
    <property type="project" value="UniProtKB-KW"/>
</dbReference>
<keyword evidence="3" id="KW-0479">Metal-binding</keyword>
<feature type="domain" description="4Fe4S-binding SPASM" evidence="7">
    <location>
        <begin position="239"/>
        <end position="297"/>
    </location>
</feature>
<name>A0A2C9CBJ7_KUEST</name>
<evidence type="ECO:0000256" key="5">
    <source>
        <dbReference type="ARBA" id="ARBA00023014"/>
    </source>
</evidence>
<keyword evidence="2" id="KW-0949">S-adenosyl-L-methionine</keyword>
<dbReference type="GO" id="GO:0003824">
    <property type="term" value="F:catalytic activity"/>
    <property type="evidence" value="ECO:0007669"/>
    <property type="project" value="InterPro"/>
</dbReference>
<dbReference type="PANTHER" id="PTHR11228:SF7">
    <property type="entry name" value="PQQA PEPTIDE CYCLASE"/>
    <property type="match status" value="1"/>
</dbReference>
<evidence type="ECO:0000259" key="7">
    <source>
        <dbReference type="Pfam" id="PF13186"/>
    </source>
</evidence>
<dbReference type="SUPFAM" id="SSF102114">
    <property type="entry name" value="Radical SAM enzymes"/>
    <property type="match status" value="1"/>
</dbReference>
<keyword evidence="9" id="KW-1185">Reference proteome</keyword>
<evidence type="ECO:0008006" key="10">
    <source>
        <dbReference type="Google" id="ProtNLM"/>
    </source>
</evidence>
<accession>A0A2C9CBJ7</accession>
<evidence type="ECO:0000256" key="4">
    <source>
        <dbReference type="ARBA" id="ARBA00023004"/>
    </source>
</evidence>
<evidence type="ECO:0000256" key="1">
    <source>
        <dbReference type="ARBA" id="ARBA00001966"/>
    </source>
</evidence>
<reference evidence="9" key="1">
    <citation type="submission" date="2017-10" db="EMBL/GenBank/DDBJ databases">
        <authorList>
            <person name="Frank J."/>
        </authorList>
    </citation>
    <scope>NUCLEOTIDE SEQUENCE [LARGE SCALE GENOMIC DNA]</scope>
</reference>
<dbReference type="InterPro" id="IPR058240">
    <property type="entry name" value="rSAM_sf"/>
</dbReference>
<gene>
    <name evidence="8" type="primary">nirJ_2</name>
    <name evidence="8" type="ORF">KSMBR1_0546</name>
</gene>
<dbReference type="Pfam" id="PF04055">
    <property type="entry name" value="Radical_SAM"/>
    <property type="match status" value="1"/>
</dbReference>
<dbReference type="KEGG" id="kst:KSMBR1_0546"/>
<dbReference type="InterPro" id="IPR050377">
    <property type="entry name" value="Radical_SAM_PqqE_MftC-like"/>
</dbReference>
<dbReference type="Proteomes" id="UP000221734">
    <property type="component" value="Chromosome Kuenenia_stuttgartiensis_MBR1"/>
</dbReference>
<dbReference type="RefSeq" id="WP_197705313.1">
    <property type="nucleotide sequence ID" value="NZ_LT934425.1"/>
</dbReference>
<evidence type="ECO:0000313" key="8">
    <source>
        <dbReference type="EMBL" id="SOH03060.1"/>
    </source>
</evidence>
<evidence type="ECO:0000259" key="6">
    <source>
        <dbReference type="Pfam" id="PF04055"/>
    </source>
</evidence>
<proteinExistence type="predicted"/>
<dbReference type="Gene3D" id="3.20.20.70">
    <property type="entry name" value="Aldolase class I"/>
    <property type="match status" value="1"/>
</dbReference>
<comment type="cofactor">
    <cofactor evidence="1">
        <name>[4Fe-4S] cluster</name>
        <dbReference type="ChEBI" id="CHEBI:49883"/>
    </cofactor>
</comment>
<dbReference type="Pfam" id="PF13186">
    <property type="entry name" value="SPASM"/>
    <property type="match status" value="1"/>
</dbReference>
<feature type="domain" description="Radical SAM core" evidence="6">
    <location>
        <begin position="14"/>
        <end position="151"/>
    </location>
</feature>
<dbReference type="InterPro" id="IPR007197">
    <property type="entry name" value="rSAM"/>
</dbReference>
<dbReference type="InterPro" id="IPR023885">
    <property type="entry name" value="4Fe4S-binding_SPASM_dom"/>
</dbReference>
<protein>
    <recommendedName>
        <fullName evidence="10">Radical SAM protein</fullName>
    </recommendedName>
</protein>
<dbReference type="CDD" id="cd01335">
    <property type="entry name" value="Radical_SAM"/>
    <property type="match status" value="1"/>
</dbReference>
<evidence type="ECO:0000256" key="2">
    <source>
        <dbReference type="ARBA" id="ARBA00022691"/>
    </source>
</evidence>
<dbReference type="CDD" id="cd21109">
    <property type="entry name" value="SPASM"/>
    <property type="match status" value="1"/>
</dbReference>
<dbReference type="GO" id="GO:0051536">
    <property type="term" value="F:iron-sulfur cluster binding"/>
    <property type="evidence" value="ECO:0007669"/>
    <property type="project" value="UniProtKB-KW"/>
</dbReference>
<keyword evidence="5" id="KW-0411">Iron-sulfur</keyword>
<evidence type="ECO:0000313" key="9">
    <source>
        <dbReference type="Proteomes" id="UP000221734"/>
    </source>
</evidence>
<dbReference type="PANTHER" id="PTHR11228">
    <property type="entry name" value="RADICAL SAM DOMAIN PROTEIN"/>
    <property type="match status" value="1"/>
</dbReference>
<dbReference type="AlphaFoldDB" id="A0A2C9CBJ7"/>